<dbReference type="InterPro" id="IPR001996">
    <property type="entry name" value="PTS_IIB_1"/>
</dbReference>
<dbReference type="GO" id="GO:0090589">
    <property type="term" value="F:protein-phosphocysteine-trehalose phosphotransferase system transporter activity"/>
    <property type="evidence" value="ECO:0007669"/>
    <property type="project" value="TreeGrafter"/>
</dbReference>
<dbReference type="InterPro" id="IPR003352">
    <property type="entry name" value="PTS_EIIC"/>
</dbReference>
<evidence type="ECO:0000259" key="14">
    <source>
        <dbReference type="PROSITE" id="PS51103"/>
    </source>
</evidence>
<sequence>MANYSQMASDIIAAVGGDENIIKVIHCITRLRFTLKDKDKADNEKVEAIKGVAGAVYNQGLNQYQVVIGQTVEDIYDEVVLQLGNRVVDDAATQEAIGETQGNQSKNPFVHAFQVIIGTITGSMIPIIGLLASGGMINGLANLFKQQPVGSMIFPAAMNAHLLNPNGSTFIIITTAAMAPFYFLPVLVGFSAAKQLKANEYVVAAVMAVFLDPNLRGAINTVTTVVHKGVTYTNFTQPTLHNVLGVHFTSTIFGIPIAFPDPTGYPSYAYTIFPAICATAIAAPLGKWLHKHLHVALRPIFEPMITFFVTLIAVMVAVGPIMNLIGGVLGNIVTTLIGNGDNLIQLGIAALIIGGLYQCLVIFGLHWLIIPILTLQLASTGQSNINMIVSFTMLAQGAGALAVFFKTKKADMKGLALPASLSALMGVTEPAIYGINLKYIKVFIMSSIGAAVGAAVGGFMGLQMYGFSGSLIGFPSFISNPMDGKIINGVKVVPHQFLGMSNLTIFWIATVICIIVAFVLVWMFGYKDSDVMGAGVEKKNAFKDAVQ</sequence>
<accession>A0A7X2CZS3</accession>
<dbReference type="GO" id="GO:0005886">
    <property type="term" value="C:plasma membrane"/>
    <property type="evidence" value="ECO:0007669"/>
    <property type="project" value="UniProtKB-SubCell"/>
</dbReference>
<feature type="transmembrane region" description="Helical" evidence="12">
    <location>
        <begin position="305"/>
        <end position="326"/>
    </location>
</feature>
<protein>
    <submittedName>
        <fullName evidence="15">PTS beta-glucoside transporter subunit IIABC</fullName>
    </submittedName>
</protein>
<evidence type="ECO:0000259" key="13">
    <source>
        <dbReference type="PROSITE" id="PS51098"/>
    </source>
</evidence>
<evidence type="ECO:0000256" key="11">
    <source>
        <dbReference type="PROSITE-ProRule" id="PRU00421"/>
    </source>
</evidence>
<dbReference type="CDD" id="cd00212">
    <property type="entry name" value="PTS_IIB_glc"/>
    <property type="match status" value="1"/>
</dbReference>
<dbReference type="AlphaFoldDB" id="A0A7X2CZS3"/>
<proteinExistence type="predicted"/>
<keyword evidence="4" id="KW-0762">Sugar transport</keyword>
<dbReference type="GO" id="GO:0008982">
    <property type="term" value="F:protein-N(PI)-phosphohistidine-sugar phosphotransferase activity"/>
    <property type="evidence" value="ECO:0007669"/>
    <property type="project" value="InterPro"/>
</dbReference>
<evidence type="ECO:0000256" key="4">
    <source>
        <dbReference type="ARBA" id="ARBA00022597"/>
    </source>
</evidence>
<evidence type="ECO:0000256" key="6">
    <source>
        <dbReference type="ARBA" id="ARBA00022683"/>
    </source>
</evidence>
<dbReference type="FunFam" id="3.30.1360.60:FF:000001">
    <property type="entry name" value="PTS system glucose-specific IIBC component PtsG"/>
    <property type="match status" value="1"/>
</dbReference>
<feature type="transmembrane region" description="Helical" evidence="12">
    <location>
        <begin position="170"/>
        <end position="190"/>
    </location>
</feature>
<evidence type="ECO:0000256" key="10">
    <source>
        <dbReference type="ARBA" id="ARBA00023136"/>
    </source>
</evidence>
<evidence type="ECO:0000256" key="9">
    <source>
        <dbReference type="ARBA" id="ARBA00022989"/>
    </source>
</evidence>
<dbReference type="PROSITE" id="PS51098">
    <property type="entry name" value="PTS_EIIB_TYPE_1"/>
    <property type="match status" value="1"/>
</dbReference>
<dbReference type="Pfam" id="PF00367">
    <property type="entry name" value="PTS_EIIB"/>
    <property type="match status" value="1"/>
</dbReference>
<evidence type="ECO:0000313" key="15">
    <source>
        <dbReference type="EMBL" id="MQW38438.1"/>
    </source>
</evidence>
<organism evidence="15 16">
    <name type="scientific">Lactococcus hircilactis</name>
    <dbReference type="NCBI Taxonomy" id="1494462"/>
    <lineage>
        <taxon>Bacteria</taxon>
        <taxon>Bacillati</taxon>
        <taxon>Bacillota</taxon>
        <taxon>Bacilli</taxon>
        <taxon>Lactobacillales</taxon>
        <taxon>Streptococcaceae</taxon>
        <taxon>Lactococcus</taxon>
    </lineage>
</organism>
<dbReference type="PANTHER" id="PTHR30175:SF1">
    <property type="entry name" value="PTS SYSTEM ARBUTIN-, CELLOBIOSE-, AND SALICIN-SPECIFIC EIIBC COMPONENT-RELATED"/>
    <property type="match status" value="1"/>
</dbReference>
<reference evidence="15 16" key="1">
    <citation type="submission" date="2019-10" db="EMBL/GenBank/DDBJ databases">
        <authorList>
            <person name="Dong K."/>
        </authorList>
    </citation>
    <scope>NUCLEOTIDE SEQUENCE [LARGE SCALE GENOMIC DNA]</scope>
    <source>
        <strain evidence="15 16">DSM 28960</strain>
    </source>
</reference>
<feature type="domain" description="PTS EIIB type-1" evidence="13">
    <location>
        <begin position="5"/>
        <end position="89"/>
    </location>
</feature>
<evidence type="ECO:0000256" key="5">
    <source>
        <dbReference type="ARBA" id="ARBA00022679"/>
    </source>
</evidence>
<dbReference type="GO" id="GO:0015771">
    <property type="term" value="P:trehalose transport"/>
    <property type="evidence" value="ECO:0007669"/>
    <property type="project" value="TreeGrafter"/>
</dbReference>
<keyword evidence="3" id="KW-1003">Cell membrane</keyword>
<feature type="transmembrane region" description="Helical" evidence="12">
    <location>
        <begin position="265"/>
        <end position="285"/>
    </location>
</feature>
<dbReference type="SUPFAM" id="SSF55604">
    <property type="entry name" value="Glucose permease domain IIB"/>
    <property type="match status" value="1"/>
</dbReference>
<comment type="subcellular location">
    <subcellularLocation>
        <location evidence="1">Cell membrane</location>
        <topology evidence="1">Multi-pass membrane protein</topology>
    </subcellularLocation>
</comment>
<keyword evidence="5" id="KW-0808">Transferase</keyword>
<feature type="transmembrane region" description="Helical" evidence="12">
    <location>
        <begin position="442"/>
        <end position="465"/>
    </location>
</feature>
<dbReference type="InterPro" id="IPR013013">
    <property type="entry name" value="PTS_EIIC_1"/>
</dbReference>
<dbReference type="PANTHER" id="PTHR30175">
    <property type="entry name" value="PHOSPHOTRANSFERASE SYSTEM TRANSPORT PROTEIN"/>
    <property type="match status" value="1"/>
</dbReference>
<feature type="transmembrane region" description="Helical" evidence="12">
    <location>
        <begin position="385"/>
        <end position="405"/>
    </location>
</feature>
<evidence type="ECO:0000313" key="16">
    <source>
        <dbReference type="Proteomes" id="UP000439550"/>
    </source>
</evidence>
<feature type="transmembrane region" description="Helical" evidence="12">
    <location>
        <begin position="115"/>
        <end position="137"/>
    </location>
</feature>
<feature type="domain" description="PTS EIIC type-1" evidence="14">
    <location>
        <begin position="118"/>
        <end position="538"/>
    </location>
</feature>
<keyword evidence="16" id="KW-1185">Reference proteome</keyword>
<name>A0A7X2CZS3_9LACT</name>
<keyword evidence="6" id="KW-0598">Phosphotransferase system</keyword>
<evidence type="ECO:0000256" key="3">
    <source>
        <dbReference type="ARBA" id="ARBA00022475"/>
    </source>
</evidence>
<comment type="caution">
    <text evidence="15">The sequence shown here is derived from an EMBL/GenBank/DDBJ whole genome shotgun (WGS) entry which is preliminary data.</text>
</comment>
<evidence type="ECO:0000256" key="8">
    <source>
        <dbReference type="ARBA" id="ARBA00022777"/>
    </source>
</evidence>
<feature type="transmembrane region" description="Helical" evidence="12">
    <location>
        <begin position="346"/>
        <end position="373"/>
    </location>
</feature>
<evidence type="ECO:0000256" key="2">
    <source>
        <dbReference type="ARBA" id="ARBA00022448"/>
    </source>
</evidence>
<dbReference type="RefSeq" id="WP_153494623.1">
    <property type="nucleotide sequence ID" value="NZ_CBCRWP010000001.1"/>
</dbReference>
<dbReference type="Pfam" id="PF02378">
    <property type="entry name" value="PTS_EIIC"/>
    <property type="match status" value="1"/>
</dbReference>
<dbReference type="InterPro" id="IPR050558">
    <property type="entry name" value="PTS_Sugar-Specific_Components"/>
</dbReference>
<evidence type="ECO:0000256" key="7">
    <source>
        <dbReference type="ARBA" id="ARBA00022692"/>
    </source>
</evidence>
<dbReference type="PROSITE" id="PS01035">
    <property type="entry name" value="PTS_EIIB_TYPE_1_CYS"/>
    <property type="match status" value="1"/>
</dbReference>
<feature type="active site" description="Phosphocysteine intermediate; for EIIB activity" evidence="11">
    <location>
        <position position="27"/>
    </location>
</feature>
<dbReference type="Gene3D" id="3.30.1360.60">
    <property type="entry name" value="Glucose permease domain IIB"/>
    <property type="match status" value="1"/>
</dbReference>
<dbReference type="GO" id="GO:0016301">
    <property type="term" value="F:kinase activity"/>
    <property type="evidence" value="ECO:0007669"/>
    <property type="project" value="UniProtKB-KW"/>
</dbReference>
<keyword evidence="8" id="KW-0418">Kinase</keyword>
<feature type="transmembrane region" description="Helical" evidence="12">
    <location>
        <begin position="240"/>
        <end position="259"/>
    </location>
</feature>
<keyword evidence="2" id="KW-0813">Transport</keyword>
<dbReference type="GO" id="GO:0009401">
    <property type="term" value="P:phosphoenolpyruvate-dependent sugar phosphotransferase system"/>
    <property type="evidence" value="ECO:0007669"/>
    <property type="project" value="UniProtKB-KW"/>
</dbReference>
<dbReference type="EMBL" id="WITJ01000001">
    <property type="protein sequence ID" value="MQW38438.1"/>
    <property type="molecule type" value="Genomic_DNA"/>
</dbReference>
<evidence type="ECO:0000256" key="1">
    <source>
        <dbReference type="ARBA" id="ARBA00004651"/>
    </source>
</evidence>
<dbReference type="Proteomes" id="UP000439550">
    <property type="component" value="Unassembled WGS sequence"/>
</dbReference>
<dbReference type="PROSITE" id="PS51103">
    <property type="entry name" value="PTS_EIIC_TYPE_1"/>
    <property type="match status" value="1"/>
</dbReference>
<dbReference type="OrthoDB" id="9769191at2"/>
<dbReference type="InterPro" id="IPR018113">
    <property type="entry name" value="PTrfase_EIIB_Cys"/>
</dbReference>
<dbReference type="InterPro" id="IPR036878">
    <property type="entry name" value="Glu_permease_IIB"/>
</dbReference>
<feature type="transmembrane region" description="Helical" evidence="12">
    <location>
        <begin position="417"/>
        <end position="435"/>
    </location>
</feature>
<evidence type="ECO:0000256" key="12">
    <source>
        <dbReference type="SAM" id="Phobius"/>
    </source>
</evidence>
<feature type="transmembrane region" description="Helical" evidence="12">
    <location>
        <begin position="504"/>
        <end position="524"/>
    </location>
</feature>
<keyword evidence="7 12" id="KW-0812">Transmembrane</keyword>
<gene>
    <name evidence="15" type="ORF">GHI93_00545</name>
</gene>
<keyword evidence="10 12" id="KW-0472">Membrane</keyword>
<keyword evidence="9 12" id="KW-1133">Transmembrane helix</keyword>